<name>A0A6L8K4A3_9BURK</name>
<organism evidence="1 2">
    <name type="scientific">Duganella flavida</name>
    <dbReference type="NCBI Taxonomy" id="2692175"/>
    <lineage>
        <taxon>Bacteria</taxon>
        <taxon>Pseudomonadati</taxon>
        <taxon>Pseudomonadota</taxon>
        <taxon>Betaproteobacteria</taxon>
        <taxon>Burkholderiales</taxon>
        <taxon>Oxalobacteraceae</taxon>
        <taxon>Telluria group</taxon>
        <taxon>Duganella</taxon>
    </lineage>
</organism>
<evidence type="ECO:0000313" key="1">
    <source>
        <dbReference type="EMBL" id="MYM21357.1"/>
    </source>
</evidence>
<dbReference type="AlphaFoldDB" id="A0A6L8K4A3"/>
<dbReference type="Proteomes" id="UP000479335">
    <property type="component" value="Unassembled WGS sequence"/>
</dbReference>
<sequence>MLNQMKMETRLHAGFGGIVLLVVLLGVLAFSRLTSLHDHWNDFENITLARKSAVLESVTAHGRAVRHFKNYILRGPDSNTQFRSELAIIEKEMAAYRAAGDLTAEEQMLLGEVQAGVKSYDHSMSQLEAMHEKGMTALEMDKNIKGADEAIAAAFRKLLKVNDSETQKESAAMTEVTNSAKQIILAVDVVIALFGSVADA</sequence>
<keyword evidence="2" id="KW-1185">Reference proteome</keyword>
<evidence type="ECO:0008006" key="3">
    <source>
        <dbReference type="Google" id="ProtNLM"/>
    </source>
</evidence>
<protein>
    <recommendedName>
        <fullName evidence="3">Chemotaxis methyl-accepting receptor HlyB-like 4HB MCP domain-containing protein</fullName>
    </recommendedName>
</protein>
<evidence type="ECO:0000313" key="2">
    <source>
        <dbReference type="Proteomes" id="UP000479335"/>
    </source>
</evidence>
<accession>A0A6L8K4A3</accession>
<dbReference type="RefSeq" id="WP_161004881.1">
    <property type="nucleotide sequence ID" value="NZ_WWCN01000001.1"/>
</dbReference>
<dbReference type="EMBL" id="WWCN01000001">
    <property type="protein sequence ID" value="MYM21357.1"/>
    <property type="molecule type" value="Genomic_DNA"/>
</dbReference>
<proteinExistence type="predicted"/>
<comment type="caution">
    <text evidence="1">The sequence shown here is derived from an EMBL/GenBank/DDBJ whole genome shotgun (WGS) entry which is preliminary data.</text>
</comment>
<reference evidence="1 2" key="1">
    <citation type="submission" date="2019-12" db="EMBL/GenBank/DDBJ databases">
        <title>Novel species isolated from a subtropical stream in China.</title>
        <authorList>
            <person name="Lu H."/>
        </authorList>
    </citation>
    <scope>NUCLEOTIDE SEQUENCE [LARGE SCALE GENOMIC DNA]</scope>
    <source>
        <strain evidence="1 2">FT135W</strain>
    </source>
</reference>
<gene>
    <name evidence="1" type="ORF">GTP46_01665</name>
</gene>